<evidence type="ECO:0000313" key="4">
    <source>
        <dbReference type="Proteomes" id="UP000000763"/>
    </source>
</evidence>
<reference evidence="2 4" key="1">
    <citation type="journal article" date="2005" name="Nature">
        <title>The map-based sequence of the rice genome.</title>
        <authorList>
            <consortium name="International rice genome sequencing project (IRGSP)"/>
            <person name="Matsumoto T."/>
            <person name="Wu J."/>
            <person name="Kanamori H."/>
            <person name="Katayose Y."/>
            <person name="Fujisawa M."/>
            <person name="Namiki N."/>
            <person name="Mizuno H."/>
            <person name="Yamamoto K."/>
            <person name="Antonio B.A."/>
            <person name="Baba T."/>
            <person name="Sakata K."/>
            <person name="Nagamura Y."/>
            <person name="Aoki H."/>
            <person name="Arikawa K."/>
            <person name="Arita K."/>
            <person name="Bito T."/>
            <person name="Chiden Y."/>
            <person name="Fujitsuka N."/>
            <person name="Fukunaka R."/>
            <person name="Hamada M."/>
            <person name="Harada C."/>
            <person name="Hayashi A."/>
            <person name="Hijishita S."/>
            <person name="Honda M."/>
            <person name="Hosokawa S."/>
            <person name="Ichikawa Y."/>
            <person name="Idonuma A."/>
            <person name="Iijima M."/>
            <person name="Ikeda M."/>
            <person name="Ikeno M."/>
            <person name="Ito K."/>
            <person name="Ito S."/>
            <person name="Ito T."/>
            <person name="Ito Y."/>
            <person name="Ito Y."/>
            <person name="Iwabuchi A."/>
            <person name="Kamiya K."/>
            <person name="Karasawa W."/>
            <person name="Kurita K."/>
            <person name="Katagiri S."/>
            <person name="Kikuta A."/>
            <person name="Kobayashi H."/>
            <person name="Kobayashi N."/>
            <person name="Machita K."/>
            <person name="Maehara T."/>
            <person name="Masukawa M."/>
            <person name="Mizubayashi T."/>
            <person name="Mukai Y."/>
            <person name="Nagasaki H."/>
            <person name="Nagata Y."/>
            <person name="Naito S."/>
            <person name="Nakashima M."/>
            <person name="Nakama Y."/>
            <person name="Nakamichi Y."/>
            <person name="Nakamura M."/>
            <person name="Meguro A."/>
            <person name="Negishi M."/>
            <person name="Ohta I."/>
            <person name="Ohta T."/>
            <person name="Okamoto M."/>
            <person name="Ono N."/>
            <person name="Saji S."/>
            <person name="Sakaguchi M."/>
            <person name="Sakai K."/>
            <person name="Shibata M."/>
            <person name="Shimokawa T."/>
            <person name="Song J."/>
            <person name="Takazaki Y."/>
            <person name="Terasawa K."/>
            <person name="Tsugane M."/>
            <person name="Tsuji K."/>
            <person name="Ueda S."/>
            <person name="Waki K."/>
            <person name="Yamagata H."/>
            <person name="Yamamoto M."/>
            <person name="Yamamoto S."/>
            <person name="Yamane H."/>
            <person name="Yoshiki S."/>
            <person name="Yoshihara R."/>
            <person name="Yukawa K."/>
            <person name="Zhong H."/>
            <person name="Yano M."/>
            <person name="Yuan Q."/>
            <person name="Ouyang S."/>
            <person name="Liu J."/>
            <person name="Jones K.M."/>
            <person name="Gansberger K."/>
            <person name="Moffat K."/>
            <person name="Hill J."/>
            <person name="Bera J."/>
            <person name="Fadrosh D."/>
            <person name="Jin S."/>
            <person name="Johri S."/>
            <person name="Kim M."/>
            <person name="Overton L."/>
            <person name="Reardon M."/>
            <person name="Tsitrin T."/>
            <person name="Vuong H."/>
            <person name="Weaver B."/>
            <person name="Ciecko A."/>
            <person name="Tallon L."/>
            <person name="Jackson J."/>
            <person name="Pai G."/>
            <person name="Aken S.V."/>
            <person name="Utterback T."/>
            <person name="Reidmuller S."/>
            <person name="Feldblyum T."/>
            <person name="Hsiao J."/>
            <person name="Zismann V."/>
            <person name="Iobst S."/>
            <person name="de Vazeille A.R."/>
            <person name="Buell C.R."/>
            <person name="Ying K."/>
            <person name="Li Y."/>
            <person name="Lu T."/>
            <person name="Huang Y."/>
            <person name="Zhao Q."/>
            <person name="Feng Q."/>
            <person name="Zhang L."/>
            <person name="Zhu J."/>
            <person name="Weng Q."/>
            <person name="Mu J."/>
            <person name="Lu Y."/>
            <person name="Fan D."/>
            <person name="Liu Y."/>
            <person name="Guan J."/>
            <person name="Zhang Y."/>
            <person name="Yu S."/>
            <person name="Liu X."/>
            <person name="Zhang Y."/>
            <person name="Hong G."/>
            <person name="Han B."/>
            <person name="Choisne N."/>
            <person name="Demange N."/>
            <person name="Orjeda G."/>
            <person name="Samain S."/>
            <person name="Cattolico L."/>
            <person name="Pelletier E."/>
            <person name="Couloux A."/>
            <person name="Segurens B."/>
            <person name="Wincker P."/>
            <person name="D'Hont A."/>
            <person name="Scarpelli C."/>
            <person name="Weissenbach J."/>
            <person name="Salanoubat M."/>
            <person name="Quetier F."/>
            <person name="Yu Y."/>
            <person name="Kim H.R."/>
            <person name="Rambo T."/>
            <person name="Currie J."/>
            <person name="Collura K."/>
            <person name="Luo M."/>
            <person name="Yang T."/>
            <person name="Ammiraju J.S.S."/>
            <person name="Engler F."/>
            <person name="Soderlund C."/>
            <person name="Wing R.A."/>
            <person name="Palmer L.E."/>
            <person name="de la Bastide M."/>
            <person name="Spiegel L."/>
            <person name="Nascimento L."/>
            <person name="Zutavern T."/>
            <person name="O'Shaughnessy A."/>
            <person name="Dike S."/>
            <person name="Dedhia N."/>
            <person name="Preston R."/>
            <person name="Balija V."/>
            <person name="McCombie W.R."/>
            <person name="Chow T."/>
            <person name="Chen H."/>
            <person name="Chung M."/>
            <person name="Chen C."/>
            <person name="Shaw J."/>
            <person name="Wu H."/>
            <person name="Hsiao K."/>
            <person name="Chao Y."/>
            <person name="Chu M."/>
            <person name="Cheng C."/>
            <person name="Hour A."/>
            <person name="Lee P."/>
            <person name="Lin S."/>
            <person name="Lin Y."/>
            <person name="Liou J."/>
            <person name="Liu S."/>
            <person name="Hsing Y."/>
            <person name="Raghuvanshi S."/>
            <person name="Mohanty A."/>
            <person name="Bharti A.K."/>
            <person name="Gaur A."/>
            <person name="Gupta V."/>
            <person name="Kumar D."/>
            <person name="Ravi V."/>
            <person name="Vij S."/>
            <person name="Kapur A."/>
            <person name="Khurana P."/>
            <person name="Khurana P."/>
            <person name="Khurana J.P."/>
            <person name="Tyagi A.K."/>
            <person name="Gaikwad K."/>
            <person name="Singh A."/>
            <person name="Dalal V."/>
            <person name="Srivastava S."/>
            <person name="Dixit A."/>
            <person name="Pal A.K."/>
            <person name="Ghazi I.A."/>
            <person name="Yadav M."/>
            <person name="Pandit A."/>
            <person name="Bhargava A."/>
            <person name="Sureshbabu K."/>
            <person name="Batra K."/>
            <person name="Sharma T.R."/>
            <person name="Mohapatra T."/>
            <person name="Singh N.K."/>
            <person name="Messing J."/>
            <person name="Nelson A.B."/>
            <person name="Fuks G."/>
            <person name="Kavchok S."/>
            <person name="Keizer G."/>
            <person name="Linton E."/>
            <person name="Llaca V."/>
            <person name="Song R."/>
            <person name="Tanyolac B."/>
            <person name="Young S."/>
            <person name="Ho-Il K."/>
            <person name="Hahn J.H."/>
            <person name="Sangsakoo G."/>
            <person name="Vanavichit A."/>
            <person name="de Mattos Luiz.A.T."/>
            <person name="Zimmer P.D."/>
            <person name="Malone G."/>
            <person name="Dellagostin O."/>
            <person name="de Oliveira A.C."/>
            <person name="Bevan M."/>
            <person name="Bancroft I."/>
            <person name="Minx P."/>
            <person name="Cordum H."/>
            <person name="Wilson R."/>
            <person name="Cheng Z."/>
            <person name="Jin W."/>
            <person name="Jiang J."/>
            <person name="Leong S.A."/>
            <person name="Iwama H."/>
            <person name="Gojobori T."/>
            <person name="Itoh T."/>
            <person name="Niimura Y."/>
            <person name="Fujii Y."/>
            <person name="Habara T."/>
            <person name="Sakai H."/>
            <person name="Sato Y."/>
            <person name="Wilson G."/>
            <person name="Kumar K."/>
            <person name="McCouch S."/>
            <person name="Juretic N."/>
            <person name="Hoen D."/>
            <person name="Wright S."/>
            <person name="Bruskiewich R."/>
            <person name="Bureau T."/>
            <person name="Miyao A."/>
            <person name="Hirochika H."/>
            <person name="Nishikawa T."/>
            <person name="Kadowaki K."/>
            <person name="Sugiura M."/>
            <person name="Burr B."/>
            <person name="Sasaki T."/>
        </authorList>
    </citation>
    <scope>NUCLEOTIDE SEQUENCE [LARGE SCALE GENOMIC DNA]</scope>
    <source>
        <strain evidence="4">cv. Nipponbare</strain>
    </source>
</reference>
<dbReference type="Proteomes" id="UP000000763">
    <property type="component" value="Chromosome 11"/>
</dbReference>
<reference evidence="2" key="9">
    <citation type="submission" date="2009-08" db="EMBL/GenBank/DDBJ databases">
        <title>The Second Rice Annotation Project Meeting (RAP2).</title>
        <authorList>
            <consortium name="The Rice Annotation Project (RAP)"/>
        </authorList>
    </citation>
    <scope>NUCLEOTIDE SEQUENCE</scope>
</reference>
<reference evidence="3" key="7">
    <citation type="submission" date="2008-12" db="EMBL/GenBank/DDBJ databases">
        <title>Improved gene annotation of the rice (Oryza sativa) genomes.</title>
        <authorList>
            <person name="Wang J."/>
            <person name="Li R."/>
            <person name="Fan W."/>
            <person name="Huang Q."/>
            <person name="Zhang J."/>
            <person name="Zhou Y."/>
            <person name="Hu Y."/>
            <person name="Zi S."/>
            <person name="Li J."/>
            <person name="Ni P."/>
            <person name="Zheng H."/>
            <person name="Zhang Y."/>
            <person name="Zhao M."/>
            <person name="Hao Q."/>
            <person name="McDermott J."/>
            <person name="Samudrala R."/>
            <person name="Kristiansen K."/>
            <person name="Wong G.K.-S."/>
        </authorList>
    </citation>
    <scope>NUCLEOTIDE SEQUENCE</scope>
</reference>
<proteinExistence type="predicted"/>
<reference evidence="2" key="4">
    <citation type="journal article" date="2007" name="Genome Res.">
        <title>Curated Genome Annotation of Oryza sativa ssp. japonica and Comparative Genome Analysis with Arabidopsis thaliana.</title>
        <authorList>
            <consortium name="The Rice Annotation Project (RAP)"/>
            <person name="Itoh T."/>
            <person name="Tanaka T."/>
            <person name="Barrero R.A."/>
            <person name="Yamasaki C."/>
            <person name="Fujii Y."/>
            <person name="Hilton P.B."/>
            <person name="Antonio B.A."/>
            <person name="Aono H."/>
            <person name="Apweiler R."/>
            <person name="Bruskiewich R."/>
            <person name="Bureau T."/>
            <person name="Burr F."/>
            <person name="Costa de Oliveira A."/>
            <person name="Fuks G."/>
            <person name="Habara T."/>
            <person name="Haberer G."/>
            <person name="Han B."/>
            <person name="Harada E."/>
            <person name="Hiraki A.T."/>
            <person name="Hirochika H."/>
            <person name="Hoen D."/>
            <person name="Hokari H."/>
            <person name="Hosokawa S."/>
            <person name="Hsing Y."/>
            <person name="Ikawa H."/>
            <person name="Ikeo K."/>
            <person name="Imanishi T."/>
            <person name="Ito Y."/>
            <person name="Jaiswal P."/>
            <person name="Kanno M."/>
            <person name="Kawahara Y."/>
            <person name="Kawamura T."/>
            <person name="Kawashima H."/>
            <person name="Khurana J.P."/>
            <person name="Kikuchi S."/>
            <person name="Komatsu S."/>
            <person name="Koyanagi K.O."/>
            <person name="Kubooka H."/>
            <person name="Lieberherr D."/>
            <person name="Lin Y.C."/>
            <person name="Lonsdale D."/>
            <person name="Matsumoto T."/>
            <person name="Matsuya A."/>
            <person name="McCombie W.R."/>
            <person name="Messing J."/>
            <person name="Miyao A."/>
            <person name="Mulder N."/>
            <person name="Nagamura Y."/>
            <person name="Nam J."/>
            <person name="Namiki N."/>
            <person name="Numa H."/>
            <person name="Nurimoto S."/>
            <person name="O'donovan C."/>
            <person name="Ohyanagi H."/>
            <person name="Okido T."/>
            <person name="Oota S."/>
            <person name="Osato N."/>
            <person name="Palmer L.E."/>
            <person name="Quetier F."/>
            <person name="Raghuvanshi S."/>
            <person name="Saichi N."/>
            <person name="Sakai H."/>
            <person name="Sakai Y."/>
            <person name="Sakata K."/>
            <person name="Sakurai T."/>
            <person name="Sato F."/>
            <person name="Sato Y."/>
            <person name="Schoof H."/>
            <person name="Seki M."/>
            <person name="Shibata M."/>
            <person name="Shimizu Y."/>
            <person name="Shinozaki K."/>
            <person name="Shinso Y."/>
            <person name="Singh N.K."/>
            <person name="Smith-White B."/>
            <person name="Takeda J."/>
            <person name="Tanino M."/>
            <person name="Tatusova T."/>
            <person name="Thongjuea S."/>
            <person name="Todokoro F."/>
            <person name="Tsugane M."/>
            <person name="Tyagi A.K."/>
            <person name="Vanavichit A."/>
            <person name="Wang A."/>
            <person name="Wing R.A."/>
            <person name="Yamaguchi K."/>
            <person name="Yamamoto M."/>
            <person name="Yamamoto N."/>
            <person name="Yu Y."/>
            <person name="Zhang H."/>
            <person name="Zhao Q."/>
            <person name="Higo K."/>
            <person name="Burr B."/>
            <person name="Gojobori T."/>
            <person name="Sasaki T."/>
        </authorList>
    </citation>
    <scope>NUCLEOTIDE SEQUENCE</scope>
</reference>
<gene>
    <name evidence="2" type="ordered locus">Os11g0692000</name>
    <name evidence="3" type="ORF">OsJ_26167</name>
</gene>
<sequence length="149" mass="16754">MRPPSPSSLRPVSSRRQDPGPPRRGALAGVSIPKMLGCFQSLMKDFKKQIWMQRMIRSFVYAVRQGQWNTAVWFSSLPIVAIDLTYSFLIFFNVTTTSLITILCSGESDEQSKPSSNTGIRKASMLLVEEELSCRSWPSTTWTRFAGNA</sequence>
<reference evidence="3" key="2">
    <citation type="journal article" date="2005" name="PLoS Biol.">
        <title>The genomes of Oryza sativa: a history of duplications.</title>
        <authorList>
            <person name="Yu J."/>
            <person name="Wang J."/>
            <person name="Lin W."/>
            <person name="Li S."/>
            <person name="Li H."/>
            <person name="Zhou J."/>
            <person name="Ni P."/>
            <person name="Dong W."/>
            <person name="Hu S."/>
            <person name="Zeng C."/>
            <person name="Zhang J."/>
            <person name="Zhang Y."/>
            <person name="Li R."/>
            <person name="Xu Z."/>
            <person name="Li S."/>
            <person name="Li X."/>
            <person name="Zheng H."/>
            <person name="Cong L."/>
            <person name="Lin L."/>
            <person name="Yin J."/>
            <person name="Geng J."/>
            <person name="Li G."/>
            <person name="Shi J."/>
            <person name="Liu J."/>
            <person name="Lv H."/>
            <person name="Li J."/>
            <person name="Wang J."/>
            <person name="Deng Y."/>
            <person name="Ran L."/>
            <person name="Shi X."/>
            <person name="Wang X."/>
            <person name="Wu Q."/>
            <person name="Li C."/>
            <person name="Ren X."/>
            <person name="Wang J."/>
            <person name="Wang X."/>
            <person name="Li D."/>
            <person name="Liu D."/>
            <person name="Zhang X."/>
            <person name="Ji Z."/>
            <person name="Zhao W."/>
            <person name="Sun Y."/>
            <person name="Zhang Z."/>
            <person name="Bao J."/>
            <person name="Han Y."/>
            <person name="Dong L."/>
            <person name="Ji J."/>
            <person name="Chen P."/>
            <person name="Wu S."/>
            <person name="Liu J."/>
            <person name="Xiao Y."/>
            <person name="Bu D."/>
            <person name="Tan J."/>
            <person name="Yang L."/>
            <person name="Ye C."/>
            <person name="Zhang J."/>
            <person name="Xu J."/>
            <person name="Zhou Y."/>
            <person name="Yu Y."/>
            <person name="Zhang B."/>
            <person name="Zhuang S."/>
            <person name="Wei H."/>
            <person name="Liu B."/>
            <person name="Lei M."/>
            <person name="Yu H."/>
            <person name="Li Y."/>
            <person name="Xu H."/>
            <person name="Wei S."/>
            <person name="He X."/>
            <person name="Fang L."/>
            <person name="Zhang Z."/>
            <person name="Zhang Y."/>
            <person name="Huang X."/>
            <person name="Su Z."/>
            <person name="Tong W."/>
            <person name="Li J."/>
            <person name="Tong Z."/>
            <person name="Li S."/>
            <person name="Ye J."/>
            <person name="Wang L."/>
            <person name="Fang L."/>
            <person name="Lei T."/>
            <person name="Chen C."/>
            <person name="Chen H."/>
            <person name="Xu Z."/>
            <person name="Li H."/>
            <person name="Huang H."/>
            <person name="Zhang F."/>
            <person name="Xu H."/>
            <person name="Li N."/>
            <person name="Zhao C."/>
            <person name="Li S."/>
            <person name="Dong L."/>
            <person name="Huang Y."/>
            <person name="Li L."/>
            <person name="Xi Y."/>
            <person name="Qi Q."/>
            <person name="Li W."/>
            <person name="Zhang B."/>
            <person name="Hu W."/>
            <person name="Zhang Y."/>
            <person name="Tian X."/>
            <person name="Jiao Y."/>
            <person name="Liang X."/>
            <person name="Jin J."/>
            <person name="Gao L."/>
            <person name="Zheng W."/>
            <person name="Hao B."/>
            <person name="Liu S."/>
            <person name="Wang W."/>
            <person name="Yuan L."/>
            <person name="Cao M."/>
            <person name="McDermott J."/>
            <person name="Samudrala R."/>
            <person name="Wang J."/>
            <person name="Wong G.K."/>
            <person name="Yang H."/>
        </authorList>
    </citation>
    <scope>NUCLEOTIDE SEQUENCE [LARGE SCALE GENOMIC DNA]</scope>
</reference>
<reference evidence="2" key="5">
    <citation type="journal article" date="2008" name="Nucleic Acids Res.">
        <title>The Rice Annotation Project Database (RAP-DB): 2008 update.</title>
        <authorList>
            <consortium name="The Rice Annotation Project (RAP)"/>
            <person name="Tanaka T."/>
            <person name="Antonio B.A."/>
            <person name="Kikuchi S."/>
            <person name="Matsumoto T."/>
            <person name="Nagamura Y."/>
            <person name="Numa H."/>
            <person name="Sakai H."/>
            <person name="Wu J."/>
            <person name="Itoh T."/>
            <person name="Sasaki T."/>
            <person name="Aono R."/>
            <person name="Fujii Y."/>
            <person name="Habara T."/>
            <person name="Harada E."/>
            <person name="Kanno M."/>
            <person name="Kawahara Y."/>
            <person name="Kawashima H."/>
            <person name="Kubooka H."/>
            <person name="Matsuya A."/>
            <person name="Nakaoka H."/>
            <person name="Saichi N."/>
            <person name="Sanbonmatsu R."/>
            <person name="Sato Y."/>
            <person name="Shinso Y."/>
            <person name="Suzuki M."/>
            <person name="Takeda J."/>
            <person name="Tanino M."/>
            <person name="Todokoro F."/>
            <person name="Yamaguchi K."/>
            <person name="Yamamoto N."/>
            <person name="Yamasaki C."/>
            <person name="Imanishi T."/>
            <person name="Okido T."/>
            <person name="Tada M."/>
            <person name="Ikeo K."/>
            <person name="Tateno Y."/>
            <person name="Gojobori T."/>
            <person name="Lin Y.C."/>
            <person name="Wei F.J."/>
            <person name="Hsing Y.I."/>
            <person name="Zhao Q."/>
            <person name="Han B."/>
            <person name="Kramer M.R."/>
            <person name="McCombie R.W."/>
            <person name="Lonsdale D."/>
            <person name="O'Donovan C.C."/>
            <person name="Whitfield E.J."/>
            <person name="Apweiler R."/>
            <person name="Koyanagi K.O."/>
            <person name="Khurana J.P."/>
            <person name="Raghuvanshi S."/>
            <person name="Singh N.K."/>
            <person name="Tyagi A.K."/>
            <person name="Haberer G."/>
            <person name="Fujisawa M."/>
            <person name="Hosokawa S."/>
            <person name="Ito Y."/>
            <person name="Ikawa H."/>
            <person name="Shibata M."/>
            <person name="Yamamoto M."/>
            <person name="Bruskiewich R.M."/>
            <person name="Hoen D.R."/>
            <person name="Bureau TE."/>
            <person name="Namiki N."/>
            <person name="Ohyanagi H."/>
            <person name="Sakai Y."/>
            <person name="Nobushima S."/>
            <person name="Sakata K."/>
            <person name="Barrero R.A."/>
            <person name="Sato Y."/>
            <person name="Souvorov A."/>
            <person name="Smith-White B."/>
            <person name="Tatusova T."/>
            <person name="An S."/>
            <person name="An G."/>
            <person name="OOta S."/>
            <person name="Fuks G."/>
            <person name="Messing J."/>
            <person name="Christie K.R."/>
            <person name="Lieberherr D."/>
            <person name="Kim H."/>
            <person name="Zuccolo A."/>
            <person name="Wing R.A."/>
            <person name="Nobuta K."/>
            <person name="Green P.J."/>
            <person name="Lu C."/>
            <person name="Meyers BC."/>
            <person name="Chaparro C."/>
            <person name="Piegu B."/>
            <person name="Panaud O."/>
            <person name="Echeverria M."/>
        </authorList>
    </citation>
    <scope>NUCLEOTIDE SEQUENCE</scope>
</reference>
<dbReference type="OMA" id="QWNTAVW"/>
<dbReference type="AlphaFoldDB" id="B9FZ88"/>
<reference evidence="2" key="3">
    <citation type="journal article" date="2006" name="Nucleic Acids Res.">
        <title>The Rice Annotation Project Database (RAP-DB): hub for Oryza sativa ssp. japonica genome information.</title>
        <authorList>
            <person name="Ohyanagi H."/>
            <person name="Tanaka T."/>
            <person name="Sakai H."/>
            <person name="Shigemoto Y."/>
            <person name="Yamaguchi K."/>
            <person name="Habara T."/>
            <person name="Fujii Y."/>
            <person name="Antonio B.A."/>
            <person name="Nagamura Y."/>
            <person name="Imanishi T."/>
            <person name="Ikeo K."/>
            <person name="Itoh T."/>
            <person name="Gojobori T."/>
            <person name="Sasaki T."/>
        </authorList>
    </citation>
    <scope>NUCLEOTIDE SEQUENCE</scope>
</reference>
<organism evidence="3">
    <name type="scientific">Oryza sativa subsp. japonica</name>
    <name type="common">Rice</name>
    <dbReference type="NCBI Taxonomy" id="39947"/>
    <lineage>
        <taxon>Eukaryota</taxon>
        <taxon>Viridiplantae</taxon>
        <taxon>Streptophyta</taxon>
        <taxon>Embryophyta</taxon>
        <taxon>Tracheophyta</taxon>
        <taxon>Spermatophyta</taxon>
        <taxon>Magnoliopsida</taxon>
        <taxon>Liliopsida</taxon>
        <taxon>Poales</taxon>
        <taxon>Poaceae</taxon>
        <taxon>BOP clade</taxon>
        <taxon>Oryzoideae</taxon>
        <taxon>Oryzeae</taxon>
        <taxon>Oryzinae</taxon>
        <taxon>Oryza</taxon>
        <taxon>Oryza sativa</taxon>
    </lineage>
</organism>
<evidence type="ECO:0000256" key="1">
    <source>
        <dbReference type="SAM" id="MobiDB-lite"/>
    </source>
</evidence>
<name>B9FZ88_ORYSJ</name>
<evidence type="ECO:0000313" key="2">
    <source>
        <dbReference type="EMBL" id="BAF28860.1"/>
    </source>
</evidence>
<accession>B9FZ88</accession>
<dbReference type="KEGG" id="dosa:Os11g0692000"/>
<dbReference type="EMBL" id="AP008217">
    <property type="protein sequence ID" value="BAF28860.1"/>
    <property type="molecule type" value="Genomic_DNA"/>
</dbReference>
<reference evidence="4" key="6">
    <citation type="journal article" date="2008" name="Nucleic Acids Res.">
        <title>The rice annotation project database (RAP-DB): 2008 update.</title>
        <authorList>
            <consortium name="The rice annotation project (RAP)"/>
        </authorList>
    </citation>
    <scope>GENOME REANNOTATION</scope>
    <source>
        <strain evidence="4">cv. Nipponbare</strain>
    </source>
</reference>
<protein>
    <submittedName>
        <fullName evidence="2">Os11g0692000 protein</fullName>
    </submittedName>
</protein>
<evidence type="ECO:0000313" key="3">
    <source>
        <dbReference type="EMBL" id="EEE68105.1"/>
    </source>
</evidence>
<dbReference type="EMBL" id="CM000145">
    <property type="protein sequence ID" value="EEE68105.1"/>
    <property type="molecule type" value="Genomic_DNA"/>
</dbReference>
<dbReference type="Proteomes" id="UP000007752">
    <property type="component" value="Chromosome 8"/>
</dbReference>
<feature type="region of interest" description="Disordered" evidence="1">
    <location>
        <begin position="1"/>
        <end position="27"/>
    </location>
</feature>
<dbReference type="Gramene" id="Os11t0692000-01">
    <property type="protein sequence ID" value="Os11t0692000-01"/>
    <property type="gene ID" value="Os11g0692000"/>
</dbReference>
<reference evidence="2" key="8">
    <citation type="submission" date="2009-08" db="EMBL/GenBank/DDBJ databases">
        <title>Oryza sativa nipponbare(GA3) genomic DNA, chromosome 11.</title>
        <authorList>
            <consortium name="IRGSP(International Rice Genome Sequencing Project)"/>
        </authorList>
    </citation>
    <scope>NUCLEOTIDE SEQUENCE</scope>
</reference>